<evidence type="ECO:0000313" key="2">
    <source>
        <dbReference type="EMBL" id="VEP18656.1"/>
    </source>
</evidence>
<dbReference type="InterPro" id="IPR006171">
    <property type="entry name" value="TOPRIM_dom"/>
</dbReference>
<reference evidence="2 3" key="1">
    <citation type="submission" date="2019-01" db="EMBL/GenBank/DDBJ databases">
        <authorList>
            <person name="Brito A."/>
        </authorList>
    </citation>
    <scope>NUCLEOTIDE SEQUENCE [LARGE SCALE GENOMIC DNA]</scope>
    <source>
        <strain evidence="2">1</strain>
    </source>
</reference>
<name>A0A563W4R7_9CYAN</name>
<dbReference type="AlphaFoldDB" id="A0A563W4R7"/>
<dbReference type="CDD" id="cd00188">
    <property type="entry name" value="TOPRIM"/>
    <property type="match status" value="1"/>
</dbReference>
<evidence type="ECO:0000259" key="1">
    <source>
        <dbReference type="SMART" id="SM00493"/>
    </source>
</evidence>
<protein>
    <submittedName>
        <fullName evidence="2">TOPRIM domain protein</fullName>
    </submittedName>
</protein>
<organism evidence="2 3">
    <name type="scientific">Hyella patelloides LEGE 07179</name>
    <dbReference type="NCBI Taxonomy" id="945734"/>
    <lineage>
        <taxon>Bacteria</taxon>
        <taxon>Bacillati</taxon>
        <taxon>Cyanobacteriota</taxon>
        <taxon>Cyanophyceae</taxon>
        <taxon>Pleurocapsales</taxon>
        <taxon>Hyellaceae</taxon>
        <taxon>Hyella</taxon>
    </lineage>
</organism>
<keyword evidence="3" id="KW-1185">Reference proteome</keyword>
<proteinExistence type="predicted"/>
<dbReference type="Pfam" id="PF13155">
    <property type="entry name" value="Toprim_2"/>
    <property type="match status" value="1"/>
</dbReference>
<dbReference type="SUPFAM" id="SSF56731">
    <property type="entry name" value="DNA primase core"/>
    <property type="match status" value="1"/>
</dbReference>
<dbReference type="EMBL" id="CAACVJ010000693">
    <property type="protein sequence ID" value="VEP18656.1"/>
    <property type="molecule type" value="Genomic_DNA"/>
</dbReference>
<dbReference type="SMART" id="SM00493">
    <property type="entry name" value="TOPRIM"/>
    <property type="match status" value="1"/>
</dbReference>
<dbReference type="Gene3D" id="3.40.1360.10">
    <property type="match status" value="1"/>
</dbReference>
<accession>A0A563W4R7</accession>
<dbReference type="InterPro" id="IPR025054">
    <property type="entry name" value="DUF3991"/>
</dbReference>
<dbReference type="OrthoDB" id="5757175at2"/>
<feature type="domain" description="Toprim" evidence="1">
    <location>
        <begin position="209"/>
        <end position="289"/>
    </location>
</feature>
<sequence length="312" mass="36370">MSHRDEELERFKREIPLVDFALSYGYSIDKKKTSKNSLCLKKDSDKILVGRDSVSRAHIYTSLTDPLDKGTIIDFVQHRRQCNLGYVRKELRQWLGTAKHHTRHQYQHQYQLSPELGIKQDRAVIREQLAQCSEVLFSPFLRSRKLHGTLLKSARFKDTVLADTYNNLIFPHQDVEGICGFEKRNANYKGFSTGGEKGLWVSNTFKEDKYLVICESPIDCLSHAQLYPRQDTRYMATSGSFSAKQKDLLVKASEKMKLRGGRTVLALDNDAAGYKMRDELQRHIPDAVVRFPEQHKDWNEQLQRRQQQQMYR</sequence>
<dbReference type="RefSeq" id="WP_144868085.1">
    <property type="nucleotide sequence ID" value="NZ_LR213843.1"/>
</dbReference>
<evidence type="ECO:0000313" key="3">
    <source>
        <dbReference type="Proteomes" id="UP000320055"/>
    </source>
</evidence>
<gene>
    <name evidence="2" type="ORF">H1P_850013</name>
</gene>
<dbReference type="Pfam" id="PF13154">
    <property type="entry name" value="DUF3991"/>
    <property type="match status" value="1"/>
</dbReference>
<dbReference type="Proteomes" id="UP000320055">
    <property type="component" value="Unassembled WGS sequence"/>
</dbReference>